<reference evidence="2 3" key="1">
    <citation type="submission" date="2016-07" db="EMBL/GenBank/DDBJ databases">
        <title>Draft genome of Scalindua rubra, obtained from a brine-seawater interface in the Red Sea, sheds light on salt adaptation in anammox bacteria.</title>
        <authorList>
            <person name="Speth D.R."/>
            <person name="Lagkouvardos I."/>
            <person name="Wang Y."/>
            <person name="Qian P.-Y."/>
            <person name="Dutilh B.E."/>
            <person name="Jetten M.S."/>
        </authorList>
    </citation>
    <scope>NUCLEOTIDE SEQUENCE [LARGE SCALE GENOMIC DNA]</scope>
    <source>
        <strain evidence="2">BSI-1</strain>
    </source>
</reference>
<evidence type="ECO:0000259" key="1">
    <source>
        <dbReference type="Pfam" id="PF22205"/>
    </source>
</evidence>
<dbReference type="EMBL" id="MAYW01000160">
    <property type="protein sequence ID" value="ODS30933.1"/>
    <property type="molecule type" value="Genomic_DNA"/>
</dbReference>
<organism evidence="2 3">
    <name type="scientific">Candidatus Scalindua rubra</name>
    <dbReference type="NCBI Taxonomy" id="1872076"/>
    <lineage>
        <taxon>Bacteria</taxon>
        <taxon>Pseudomonadati</taxon>
        <taxon>Planctomycetota</taxon>
        <taxon>Candidatus Brocadiia</taxon>
        <taxon>Candidatus Brocadiales</taxon>
        <taxon>Candidatus Scalinduaceae</taxon>
        <taxon>Candidatus Scalindua</taxon>
    </lineage>
</organism>
<dbReference type="Pfam" id="PF22205">
    <property type="entry name" value="Csm6_6H"/>
    <property type="match status" value="1"/>
</dbReference>
<gene>
    <name evidence="2" type="ORF">SCARUB_03956</name>
</gene>
<dbReference type="AlphaFoldDB" id="A0A1E3X5I9"/>
<sequence>MTQQNTKAVLVSVGGTPDPIIFSLNRQKPEYICFFVSDATRDSTEKDILPNLDFQPRHWDWIITPSAEGLSECYREIVDRLPLILHKWGINSDEMVVDYTGGTKTMTAAITLATIEGSSVYSYVGGVERSKDGVGIVIGGKERMWFLDNPWNEIAFMAKKKAYILFNKARYTSASEVFTEVEKKVGDNHRPFFRALKDMTNGYDLWDSFKHKDACQRLYKCRDIVKTYSIGDKKVEDLVTILLQNIDFLERLKGNDELLHYDLIANAMRRAELENKYDDAVARLYRAMEAIAQCRLQSSYQIDSANVSEELIPESIRSDYVVKYRDDKDNKIKLSLFASYELLKELNDSLGEFFFAIYDKEIRGLLDIRNSSILAHGFVSVTSDTYEKTSRCCI</sequence>
<evidence type="ECO:0000313" key="2">
    <source>
        <dbReference type="EMBL" id="ODS30933.1"/>
    </source>
</evidence>
<protein>
    <submittedName>
        <fullName evidence="2">CRISPR-associated protein</fullName>
    </submittedName>
</protein>
<dbReference type="Pfam" id="PF09670">
    <property type="entry name" value="Cas_Cas02710"/>
    <property type="match status" value="1"/>
</dbReference>
<dbReference type="InterPro" id="IPR014082">
    <property type="entry name" value="CRISPR-assoc_prot_Cas02710"/>
</dbReference>
<dbReference type="Proteomes" id="UP000094056">
    <property type="component" value="Unassembled WGS sequence"/>
</dbReference>
<dbReference type="NCBIfam" id="TIGR02710">
    <property type="entry name" value="TIGR02710 family CRISPR-associated CARF protein"/>
    <property type="match status" value="1"/>
</dbReference>
<name>A0A1E3X5I9_9BACT</name>
<evidence type="ECO:0000313" key="3">
    <source>
        <dbReference type="Proteomes" id="UP000094056"/>
    </source>
</evidence>
<comment type="caution">
    <text evidence="2">The sequence shown here is derived from an EMBL/GenBank/DDBJ whole genome shotgun (WGS) entry which is preliminary data.</text>
</comment>
<dbReference type="InterPro" id="IPR054008">
    <property type="entry name" value="Csm6_6H"/>
</dbReference>
<accession>A0A1E3X5I9</accession>
<feature type="domain" description="Csm6 6H" evidence="1">
    <location>
        <begin position="160"/>
        <end position="224"/>
    </location>
</feature>
<proteinExistence type="predicted"/>